<dbReference type="Proteomes" id="UP001377567">
    <property type="component" value="Unassembled WGS sequence"/>
</dbReference>
<feature type="transmembrane region" description="Helical" evidence="7">
    <location>
        <begin position="804"/>
        <end position="829"/>
    </location>
</feature>
<dbReference type="Pfam" id="PF01544">
    <property type="entry name" value="CorA"/>
    <property type="match status" value="2"/>
</dbReference>
<gene>
    <name evidence="8" type="ORF">DAKH74_044990</name>
</gene>
<evidence type="ECO:0000256" key="6">
    <source>
        <dbReference type="SAM" id="MobiDB-lite"/>
    </source>
</evidence>
<feature type="region of interest" description="Disordered" evidence="6">
    <location>
        <begin position="676"/>
        <end position="711"/>
    </location>
</feature>
<dbReference type="EMBL" id="BTGD01000016">
    <property type="protein sequence ID" value="GMM57883.1"/>
    <property type="molecule type" value="Genomic_DNA"/>
</dbReference>
<comment type="subcellular location">
    <subcellularLocation>
        <location evidence="1">Membrane</location>
        <topology evidence="1">Multi-pass membrane protein</topology>
    </subcellularLocation>
</comment>
<dbReference type="InterPro" id="IPR002523">
    <property type="entry name" value="MgTranspt_CorA/ZnTranspt_ZntB"/>
</dbReference>
<dbReference type="SUPFAM" id="SSF144083">
    <property type="entry name" value="Magnesium transport protein CorA, transmembrane region"/>
    <property type="match status" value="1"/>
</dbReference>
<evidence type="ECO:0000256" key="3">
    <source>
        <dbReference type="ARBA" id="ARBA00022692"/>
    </source>
</evidence>
<proteinExistence type="inferred from homology"/>
<feature type="region of interest" description="Disordered" evidence="6">
    <location>
        <begin position="231"/>
        <end position="271"/>
    </location>
</feature>
<evidence type="ECO:0000256" key="4">
    <source>
        <dbReference type="ARBA" id="ARBA00022989"/>
    </source>
</evidence>
<comment type="similarity">
    <text evidence="2">Belongs to the CorA metal ion transporter (MIT) (TC 1.A.35) family.</text>
</comment>
<protein>
    <submittedName>
        <fullName evidence="8">Mg(2+) transporter</fullName>
    </submittedName>
</protein>
<dbReference type="AlphaFoldDB" id="A0AAV5S4U3"/>
<evidence type="ECO:0000256" key="2">
    <source>
        <dbReference type="ARBA" id="ARBA00009765"/>
    </source>
</evidence>
<feature type="compositionally biased region" description="Basic and acidic residues" evidence="6">
    <location>
        <begin position="382"/>
        <end position="392"/>
    </location>
</feature>
<feature type="compositionally biased region" description="Basic and acidic residues" evidence="6">
    <location>
        <begin position="124"/>
        <end position="136"/>
    </location>
</feature>
<evidence type="ECO:0000256" key="5">
    <source>
        <dbReference type="ARBA" id="ARBA00023136"/>
    </source>
</evidence>
<feature type="compositionally biased region" description="Polar residues" evidence="6">
    <location>
        <begin position="204"/>
        <end position="213"/>
    </location>
</feature>
<feature type="transmembrane region" description="Helical" evidence="7">
    <location>
        <begin position="773"/>
        <end position="792"/>
    </location>
</feature>
<feature type="region of interest" description="Disordered" evidence="6">
    <location>
        <begin position="381"/>
        <end position="408"/>
    </location>
</feature>
<dbReference type="SUPFAM" id="SSF143865">
    <property type="entry name" value="CorA soluble domain-like"/>
    <property type="match status" value="1"/>
</dbReference>
<dbReference type="Gene3D" id="1.20.58.340">
    <property type="entry name" value="Magnesium transport protein CorA, transmembrane region"/>
    <property type="match status" value="2"/>
</dbReference>
<feature type="compositionally biased region" description="Low complexity" evidence="6">
    <location>
        <begin position="1"/>
        <end position="26"/>
    </location>
</feature>
<feature type="compositionally biased region" description="Polar residues" evidence="6">
    <location>
        <begin position="395"/>
        <end position="405"/>
    </location>
</feature>
<organism evidence="8 9">
    <name type="scientific">Maudiozyma humilis</name>
    <name type="common">Sour dough yeast</name>
    <name type="synonym">Kazachstania humilis</name>
    <dbReference type="NCBI Taxonomy" id="51915"/>
    <lineage>
        <taxon>Eukaryota</taxon>
        <taxon>Fungi</taxon>
        <taxon>Dikarya</taxon>
        <taxon>Ascomycota</taxon>
        <taxon>Saccharomycotina</taxon>
        <taxon>Saccharomycetes</taxon>
        <taxon>Saccharomycetales</taxon>
        <taxon>Saccharomycetaceae</taxon>
        <taxon>Maudiozyma</taxon>
    </lineage>
</organism>
<sequence>MSSIHSGSFSSSSEGSSNNGSLGDSLDSLKTEEHNELYDHRQHNDIISTQIENNNIQMDMQNAADSEVIMESDEEDEDSNVRFIESAVGRDAQRSDGTPRQSAMMPSPTMRRSSFNALPSPAMKAKESPRTPEIAKPKKSAQPSGHRRTSAEGIDPFSTAHQVEHSMDDPLTVTSPKMKRRQSRAQSFSEKMHVKSGKTKTRTDSIASSHSLNPMNMLGKVVSHKSIENNLNKNATEGAMPKSRRRESFDSDKSQASGESQETEEDVWFPLSPQLHTRINGIDFDELEEFAQQQKERDAMYLQAMRNPGPNGAFANGVSTSACSSASVSISSNALKYTPRPSAQQQLQSSSSGEHDVIVHSEDDIDEKKKEAAGVSFGNNRIEGEPIREKPFNCENGQASTTANGRPSAGIDFASDLRPFDGTPPYVAPDRFSFFNSFSEETVHSTDIPSLVSKGQSFYNLFKGGQPTWWLDCSCPTDDEMRCIAKAFGIHPLTAEDIRMQETREKVELFKSYYFVCFHTFENDKESEDFLEPINVYIVVFRTGVITFHFNPISHPGSVRRRVRQLRDYVDVNSDWICYALIDDITDSFAPVIQSIEYEADAIEDSVFMARDMDFSVMLQRIGEARRKTMTLMRLLSGKADVIKMFAKRCQDEQNGIGPALTSQINIANLQSNFNSATYNPRSQRQPHVAGSHNSVPSSANRSNDVVDENQSSQPRAEIAMYLGDIQDHLLTMYQNLSAYEKIFSRSHSNYLAQLQVESFNSNNRVTEMLGKVTMIGTMLVPLNVITGLFGMNVHVPGQDVGGYGWWFGILGVLIFLGIVGYILASWWVSRIGDPKTLNEAAASGSHSVINNFINRRGSNSNRADAYRGNRNTSRSIVSLPSKLSRYQ</sequence>
<dbReference type="Gene3D" id="3.30.460.20">
    <property type="entry name" value="CorA soluble domain-like"/>
    <property type="match status" value="1"/>
</dbReference>
<keyword evidence="9" id="KW-1185">Reference proteome</keyword>
<evidence type="ECO:0000256" key="7">
    <source>
        <dbReference type="SAM" id="Phobius"/>
    </source>
</evidence>
<accession>A0AAV5S4U3</accession>
<feature type="compositionally biased region" description="Basic and acidic residues" evidence="6">
    <location>
        <begin position="27"/>
        <end position="44"/>
    </location>
</feature>
<dbReference type="GO" id="GO:0005886">
    <property type="term" value="C:plasma membrane"/>
    <property type="evidence" value="ECO:0007669"/>
    <property type="project" value="TreeGrafter"/>
</dbReference>
<dbReference type="GO" id="GO:0010961">
    <property type="term" value="P:intracellular magnesium ion homeostasis"/>
    <property type="evidence" value="ECO:0007669"/>
    <property type="project" value="TreeGrafter"/>
</dbReference>
<dbReference type="CDD" id="cd12829">
    <property type="entry name" value="Alr1p-like"/>
    <property type="match status" value="1"/>
</dbReference>
<name>A0AAV5S4U3_MAUHU</name>
<dbReference type="PANTHER" id="PTHR21535:SF55">
    <property type="entry name" value="MAGNESIUM TRANSPORTER ALR1-RELATED"/>
    <property type="match status" value="1"/>
</dbReference>
<dbReference type="InterPro" id="IPR045861">
    <property type="entry name" value="CorA_cytoplasmic_dom"/>
</dbReference>
<dbReference type="InterPro" id="IPR045863">
    <property type="entry name" value="CorA_TM1_TM2"/>
</dbReference>
<feature type="region of interest" description="Disordered" evidence="6">
    <location>
        <begin position="87"/>
        <end position="213"/>
    </location>
</feature>
<evidence type="ECO:0000313" key="8">
    <source>
        <dbReference type="EMBL" id="GMM57883.1"/>
    </source>
</evidence>
<feature type="region of interest" description="Disordered" evidence="6">
    <location>
        <begin position="1"/>
        <end position="44"/>
    </location>
</feature>
<keyword evidence="3 7" id="KW-0812">Transmembrane</keyword>
<evidence type="ECO:0000256" key="1">
    <source>
        <dbReference type="ARBA" id="ARBA00004141"/>
    </source>
</evidence>
<reference evidence="8 9" key="1">
    <citation type="journal article" date="2023" name="Elife">
        <title>Identification of key yeast species and microbe-microbe interactions impacting larval growth of Drosophila in the wild.</title>
        <authorList>
            <person name="Mure A."/>
            <person name="Sugiura Y."/>
            <person name="Maeda R."/>
            <person name="Honda K."/>
            <person name="Sakurai N."/>
            <person name="Takahashi Y."/>
            <person name="Watada M."/>
            <person name="Katoh T."/>
            <person name="Gotoh A."/>
            <person name="Gotoh Y."/>
            <person name="Taniguchi I."/>
            <person name="Nakamura K."/>
            <person name="Hayashi T."/>
            <person name="Katayama T."/>
            <person name="Uemura T."/>
            <person name="Hattori Y."/>
        </authorList>
    </citation>
    <scope>NUCLEOTIDE SEQUENCE [LARGE SCALE GENOMIC DNA]</scope>
    <source>
        <strain evidence="8 9">KH-74</strain>
    </source>
</reference>
<comment type="caution">
    <text evidence="8">The sequence shown here is derived from an EMBL/GenBank/DDBJ whole genome shotgun (WGS) entry which is preliminary data.</text>
</comment>
<dbReference type="PANTHER" id="PTHR21535">
    <property type="entry name" value="MAGNESIUM AND COBALT TRANSPORT PROTEIN/MITOCHONDRIAL IMPORT INNER MEMBRANE TRANSLOCASE SUBUNIT TIM8"/>
    <property type="match status" value="1"/>
</dbReference>
<dbReference type="InterPro" id="IPR044089">
    <property type="entry name" value="Alr1-like"/>
</dbReference>
<keyword evidence="4 7" id="KW-1133">Transmembrane helix</keyword>
<keyword evidence="5 7" id="KW-0472">Membrane</keyword>
<dbReference type="FunFam" id="1.20.58.340:FF:000008">
    <property type="entry name" value="CorA family metal ion transporter"/>
    <property type="match status" value="1"/>
</dbReference>
<dbReference type="GO" id="GO:0015095">
    <property type="term" value="F:magnesium ion transmembrane transporter activity"/>
    <property type="evidence" value="ECO:0007669"/>
    <property type="project" value="InterPro"/>
</dbReference>
<evidence type="ECO:0000313" key="9">
    <source>
        <dbReference type="Proteomes" id="UP001377567"/>
    </source>
</evidence>